<proteinExistence type="inferred from homology"/>
<keyword evidence="5" id="KW-0472">Membrane</keyword>
<evidence type="ECO:0000256" key="4">
    <source>
        <dbReference type="ARBA" id="ARBA00022989"/>
    </source>
</evidence>
<evidence type="ECO:0000313" key="6">
    <source>
        <dbReference type="EMBL" id="KAG2384296.1"/>
    </source>
</evidence>
<evidence type="ECO:0000313" key="7">
    <source>
        <dbReference type="Proteomes" id="UP000743370"/>
    </source>
</evidence>
<dbReference type="EMBL" id="JABFOF010000008">
    <property type="protein sequence ID" value="KAG2384296.1"/>
    <property type="molecule type" value="Genomic_DNA"/>
</dbReference>
<comment type="caution">
    <text evidence="6">The sequence shown here is derived from an EMBL/GenBank/DDBJ whole genome shotgun (WGS) entry which is preliminary data.</text>
</comment>
<dbReference type="GO" id="GO:0016020">
    <property type="term" value="C:membrane"/>
    <property type="evidence" value="ECO:0007669"/>
    <property type="project" value="UniProtKB-SubCell"/>
</dbReference>
<dbReference type="AlphaFoldDB" id="A0A8T0JUL0"/>
<evidence type="ECO:0000256" key="2">
    <source>
        <dbReference type="ARBA" id="ARBA00009074"/>
    </source>
</evidence>
<dbReference type="Proteomes" id="UP000743370">
    <property type="component" value="Unassembled WGS sequence"/>
</dbReference>
<sequence>MVPAGKAREAPSYNEIHSIIQSPSSVHHPSDEDSHHRYVLSHLLQPDSNGVREAFAKFKPTSKLTRLVSTYFDHSETTSDFSLRLLLTTLRACDLYTSLSRLLSVLPLDGPPLSQAQCDHAYDLFLQFNRQENHFVLSHLHQLRDNFSQSLRTSWKASWCH</sequence>
<dbReference type="PANTHER" id="PTHR31113">
    <property type="entry name" value="UPF0496 PROTEIN 3-RELATED"/>
    <property type="match status" value="1"/>
</dbReference>
<evidence type="ECO:0000256" key="5">
    <source>
        <dbReference type="ARBA" id="ARBA00023136"/>
    </source>
</evidence>
<comment type="subcellular location">
    <subcellularLocation>
        <location evidence="1">Membrane</location>
    </subcellularLocation>
</comment>
<organism evidence="6 7">
    <name type="scientific">Phaseolus angularis</name>
    <name type="common">Azuki bean</name>
    <name type="synonym">Vigna angularis</name>
    <dbReference type="NCBI Taxonomy" id="3914"/>
    <lineage>
        <taxon>Eukaryota</taxon>
        <taxon>Viridiplantae</taxon>
        <taxon>Streptophyta</taxon>
        <taxon>Embryophyta</taxon>
        <taxon>Tracheophyta</taxon>
        <taxon>Spermatophyta</taxon>
        <taxon>Magnoliopsida</taxon>
        <taxon>eudicotyledons</taxon>
        <taxon>Gunneridae</taxon>
        <taxon>Pentapetalae</taxon>
        <taxon>rosids</taxon>
        <taxon>fabids</taxon>
        <taxon>Fabales</taxon>
        <taxon>Fabaceae</taxon>
        <taxon>Papilionoideae</taxon>
        <taxon>50 kb inversion clade</taxon>
        <taxon>NPAAA clade</taxon>
        <taxon>indigoferoid/millettioid clade</taxon>
        <taxon>Phaseoleae</taxon>
        <taxon>Vigna</taxon>
    </lineage>
</organism>
<keyword evidence="4" id="KW-1133">Transmembrane helix</keyword>
<dbReference type="PANTHER" id="PTHR31113:SF5">
    <property type="entry name" value="OS04G0405700 PROTEIN"/>
    <property type="match status" value="1"/>
</dbReference>
<dbReference type="InterPro" id="IPR007749">
    <property type="entry name" value="DUF677"/>
</dbReference>
<name>A0A8T0JUL0_PHAAN</name>
<comment type="similarity">
    <text evidence="2">Belongs to the UPF0496 family.</text>
</comment>
<accession>A0A8T0JUL0</accession>
<protein>
    <submittedName>
        <fullName evidence="6">Uncharacterized protein</fullName>
    </submittedName>
</protein>
<evidence type="ECO:0000256" key="1">
    <source>
        <dbReference type="ARBA" id="ARBA00004370"/>
    </source>
</evidence>
<evidence type="ECO:0000256" key="3">
    <source>
        <dbReference type="ARBA" id="ARBA00022692"/>
    </source>
</evidence>
<keyword evidence="3" id="KW-0812">Transmembrane</keyword>
<gene>
    <name evidence="6" type="ORF">HKW66_Vig0149400</name>
</gene>
<reference evidence="6 7" key="1">
    <citation type="submission" date="2020-05" db="EMBL/GenBank/DDBJ databases">
        <title>Vigna angularis (adzuki bean) Var. LongXiaoDou No. 4 denovo assembly.</title>
        <authorList>
            <person name="Xiang H."/>
        </authorList>
    </citation>
    <scope>NUCLEOTIDE SEQUENCE [LARGE SCALE GENOMIC DNA]</scope>
    <source>
        <tissue evidence="6">Leaf</tissue>
    </source>
</reference>